<evidence type="ECO:0000313" key="4">
    <source>
        <dbReference type="Proteomes" id="UP000824073"/>
    </source>
</evidence>
<feature type="compositionally biased region" description="Polar residues" evidence="1">
    <location>
        <begin position="35"/>
        <end position="45"/>
    </location>
</feature>
<dbReference type="AlphaFoldDB" id="A0A9D1LKH6"/>
<organism evidence="3 4">
    <name type="scientific">Candidatus Ventrousia excrementavium</name>
    <dbReference type="NCBI Taxonomy" id="2840961"/>
    <lineage>
        <taxon>Bacteria</taxon>
        <taxon>Bacillati</taxon>
        <taxon>Bacillota</taxon>
        <taxon>Clostridia</taxon>
        <taxon>Eubacteriales</taxon>
        <taxon>Clostridiaceae</taxon>
        <taxon>Clostridiaceae incertae sedis</taxon>
        <taxon>Candidatus Ventrousia</taxon>
    </lineage>
</organism>
<reference evidence="3" key="2">
    <citation type="journal article" date="2021" name="PeerJ">
        <title>Extensive microbial diversity within the chicken gut microbiome revealed by metagenomics and culture.</title>
        <authorList>
            <person name="Gilroy R."/>
            <person name="Ravi A."/>
            <person name="Getino M."/>
            <person name="Pursley I."/>
            <person name="Horton D.L."/>
            <person name="Alikhan N.F."/>
            <person name="Baker D."/>
            <person name="Gharbi K."/>
            <person name="Hall N."/>
            <person name="Watson M."/>
            <person name="Adriaenssens E.M."/>
            <person name="Foster-Nyarko E."/>
            <person name="Jarju S."/>
            <person name="Secka A."/>
            <person name="Antonio M."/>
            <person name="Oren A."/>
            <person name="Chaudhuri R.R."/>
            <person name="La Ragione R."/>
            <person name="Hildebrand F."/>
            <person name="Pallen M.J."/>
        </authorList>
    </citation>
    <scope>NUCLEOTIDE SEQUENCE</scope>
    <source>
        <strain evidence="3">CHK191-8634</strain>
    </source>
</reference>
<evidence type="ECO:0000313" key="3">
    <source>
        <dbReference type="EMBL" id="HIU43134.1"/>
    </source>
</evidence>
<feature type="compositionally biased region" description="Polar residues" evidence="1">
    <location>
        <begin position="66"/>
        <end position="75"/>
    </location>
</feature>
<accession>A0A9D1LKH6</accession>
<dbReference type="PROSITE" id="PS51257">
    <property type="entry name" value="PROKAR_LIPOPROTEIN"/>
    <property type="match status" value="1"/>
</dbReference>
<feature type="region of interest" description="Disordered" evidence="1">
    <location>
        <begin position="23"/>
        <end position="132"/>
    </location>
</feature>
<name>A0A9D1LKH6_9CLOT</name>
<sequence length="262" mass="28430">MLKKYTSLLLAAGLALTLAACSPTDEEQLPEDDTPSVSEPENNQTPDDETITPAEDQPTTDLPAEGNQNDQTDSNEPAAGQQPDSQPEGGSDADKPSNPAPSTPETPSEPSAPTTPETPPSSGESTETPDDAADFTIDDIWTDIQTALSDTLPSLSKLDDETMTVLYPLSTDDLVEYGCYGSLMSVQASEFFIAKVQSGQMDAVKEAILSRQSDLEEQWRQYLPAQYELVQNYQLVQNEDYIFFGIAENISAAVDVFNQYTK</sequence>
<comment type="caution">
    <text evidence="3">The sequence shown here is derived from an EMBL/GenBank/DDBJ whole genome shotgun (WGS) entry which is preliminary data.</text>
</comment>
<proteinExistence type="predicted"/>
<feature type="signal peptide" evidence="2">
    <location>
        <begin position="1"/>
        <end position="19"/>
    </location>
</feature>
<feature type="compositionally biased region" description="Acidic residues" evidence="1">
    <location>
        <begin position="24"/>
        <end position="34"/>
    </location>
</feature>
<dbReference type="Proteomes" id="UP000824073">
    <property type="component" value="Unassembled WGS sequence"/>
</dbReference>
<feature type="compositionally biased region" description="Low complexity" evidence="1">
    <location>
        <begin position="105"/>
        <end position="126"/>
    </location>
</feature>
<dbReference type="Pfam" id="PF14270">
    <property type="entry name" value="DUF4358"/>
    <property type="match status" value="1"/>
</dbReference>
<reference evidence="3" key="1">
    <citation type="submission" date="2020-10" db="EMBL/GenBank/DDBJ databases">
        <authorList>
            <person name="Gilroy R."/>
        </authorList>
    </citation>
    <scope>NUCLEOTIDE SEQUENCE</scope>
    <source>
        <strain evidence="3">CHK191-8634</strain>
    </source>
</reference>
<gene>
    <name evidence="3" type="ORF">IAB67_02425</name>
</gene>
<protein>
    <submittedName>
        <fullName evidence="3">DUF4358 domain-containing protein</fullName>
    </submittedName>
</protein>
<dbReference type="InterPro" id="IPR025648">
    <property type="entry name" value="DUF4358"/>
</dbReference>
<evidence type="ECO:0000256" key="1">
    <source>
        <dbReference type="SAM" id="MobiDB-lite"/>
    </source>
</evidence>
<feature type="chain" id="PRO_5039261561" evidence="2">
    <location>
        <begin position="20"/>
        <end position="262"/>
    </location>
</feature>
<dbReference type="EMBL" id="DVMR01000027">
    <property type="protein sequence ID" value="HIU43134.1"/>
    <property type="molecule type" value="Genomic_DNA"/>
</dbReference>
<evidence type="ECO:0000256" key="2">
    <source>
        <dbReference type="SAM" id="SignalP"/>
    </source>
</evidence>
<keyword evidence="2" id="KW-0732">Signal</keyword>